<keyword evidence="1" id="KW-0812">Transmembrane</keyword>
<keyword evidence="1" id="KW-0472">Membrane</keyword>
<protein>
    <submittedName>
        <fullName evidence="2">Uncharacterized protein</fullName>
    </submittedName>
</protein>
<feature type="transmembrane region" description="Helical" evidence="1">
    <location>
        <begin position="118"/>
        <end position="137"/>
    </location>
</feature>
<keyword evidence="1" id="KW-1133">Transmembrane helix</keyword>
<dbReference type="EMBL" id="LK996017">
    <property type="protein sequence ID" value="CDX04456.1"/>
    <property type="molecule type" value="Genomic_DNA"/>
</dbReference>
<name>A0A098B9C2_DESHA</name>
<gene>
    <name evidence="2" type="ORF">DPCES_4570</name>
</gene>
<dbReference type="RefSeq" id="WP_051085494.1">
    <property type="nucleotide sequence ID" value="NZ_LK996017.1"/>
</dbReference>
<dbReference type="PATRIC" id="fig|49338.4.peg.4917"/>
<evidence type="ECO:0000313" key="2">
    <source>
        <dbReference type="EMBL" id="CDX04456.1"/>
    </source>
</evidence>
<proteinExistence type="predicted"/>
<evidence type="ECO:0000256" key="1">
    <source>
        <dbReference type="SAM" id="Phobius"/>
    </source>
</evidence>
<accession>A0A098B9C2</accession>
<reference evidence="2" key="1">
    <citation type="submission" date="2014-07" db="EMBL/GenBank/DDBJ databases">
        <authorList>
            <person name="Hornung V.Bastian."/>
        </authorList>
    </citation>
    <scope>NUCLEOTIDE SEQUENCE</scope>
    <source>
        <strain evidence="2">PCE-S</strain>
    </source>
</reference>
<organism evidence="2">
    <name type="scientific">Desulfitobacterium hafniense</name>
    <name type="common">Desulfitobacterium frappieri</name>
    <dbReference type="NCBI Taxonomy" id="49338"/>
    <lineage>
        <taxon>Bacteria</taxon>
        <taxon>Bacillati</taxon>
        <taxon>Bacillota</taxon>
        <taxon>Clostridia</taxon>
        <taxon>Eubacteriales</taxon>
        <taxon>Desulfitobacteriaceae</taxon>
        <taxon>Desulfitobacterium</taxon>
    </lineage>
</organism>
<dbReference type="AlphaFoldDB" id="A0A098B9C2"/>
<sequence length="142" mass="15192">MLENKDEIVLDATNNVFVGPDEYFKVVIDEFDGQVVKAWHVEDVNGNKTPNLAERAQGKNIDLMLNVKNRTVAHFVSRYQVDLLTEQQAQIQKLASAAPAPAAEPSAPAVSASTGVPVSVPIGIAVIAIGIIAFQATRKKGA</sequence>